<sequence>MLTELCVLLAFKAARAILLSYTHDFLFVNGLSISILTFAVLALTAIILVPSTNATDLFSGPTRIAKGPVIFTYSMAYAFSTFLLFKGLTYLSPIRVSMLFEQGELWQLGFVTVLKLASKKTGLLDQSHLVGIGLSTFAFFLALVIDFTQHTGYTVSERGFGYICVVSSVWLSAFQKNVIGQKISREAHGMKLLAVASAFGALGISPIAAFEYLTSSDSGIPHSWNSLGLFVGLSLVFVIGNQYVNTIGGVSMKAHTRIILGWGFSVIVTLMYSSFLFAAFARFSLEVALLLLYGIGFYYLLKADPSLPFKMGITSKQHSSILLPTHDGLFMTTTEKPFGVLNEAGSYIRIILENQDSRQIFYFLLLNLSYMFVQMIYGVWTNSLGLISDAIHMFFDCLALGVGLFASVMSKWPANKTFSYGYSRIETLSGFSNGIFLVLISIFIVIEAIERLIHPPEMNTHRLLLVSFVGFLVNLIGIFAFNHGHAHGHSHGHDHCGGGGGGGDHGHDHHGHNANMQGVFLHIMADTLGSVGVIISTLLIEQFGWTGFDPIASIFIAVLIFLSVIPLIRSSMSILMLESSGSTVHSLEHLLPQIMNVPGVQSYSSVRFWANDSESTVGTLHLTIVDEADEERIRQQVKSLVKQTIPDLKELCIQIEKLYGFNHCLCKAEIHSQEQAQAQTYTYSNSYH</sequence>
<feature type="transmembrane region" description="Helical" evidence="8">
    <location>
        <begin position="160"/>
        <end position="180"/>
    </location>
</feature>
<comment type="similarity">
    <text evidence="2">Belongs to the cation diffusion facilitator (CDF) transporter (TC 2.A.4) family. SLC30A subfamily.</text>
</comment>
<feature type="transmembrane region" description="Helical" evidence="8">
    <location>
        <begin position="430"/>
        <end position="449"/>
    </location>
</feature>
<feature type="transmembrane region" description="Helical" evidence="8">
    <location>
        <begin position="360"/>
        <end position="380"/>
    </location>
</feature>
<gene>
    <name evidence="11" type="ORF">K7432_006950</name>
</gene>
<feature type="transmembrane region" description="Helical" evidence="8">
    <location>
        <begin position="283"/>
        <end position="301"/>
    </location>
</feature>
<comment type="subcellular location">
    <subcellularLocation>
        <location evidence="1">Membrane</location>
        <topology evidence="1">Multi-pass membrane protein</topology>
    </subcellularLocation>
</comment>
<dbReference type="InterPro" id="IPR002524">
    <property type="entry name" value="Cation_efflux"/>
</dbReference>
<evidence type="ECO:0000256" key="2">
    <source>
        <dbReference type="ARBA" id="ARBA00008873"/>
    </source>
</evidence>
<dbReference type="NCBIfam" id="TIGR01297">
    <property type="entry name" value="CDF"/>
    <property type="match status" value="1"/>
</dbReference>
<accession>A0ABR2WU53</accession>
<feature type="transmembrane region" description="Helical" evidence="8">
    <location>
        <begin position="224"/>
        <end position="244"/>
    </location>
</feature>
<evidence type="ECO:0000256" key="8">
    <source>
        <dbReference type="SAM" id="Phobius"/>
    </source>
</evidence>
<feature type="domain" description="Cation efflux protein cytoplasmic" evidence="10">
    <location>
        <begin position="593"/>
        <end position="657"/>
    </location>
</feature>
<dbReference type="PANTHER" id="PTHR45755:SF4">
    <property type="entry name" value="ZINC TRANSPORTER 7"/>
    <property type="match status" value="1"/>
</dbReference>
<evidence type="ECO:0000313" key="12">
    <source>
        <dbReference type="Proteomes" id="UP001479436"/>
    </source>
</evidence>
<dbReference type="InterPro" id="IPR027469">
    <property type="entry name" value="Cation_efflux_TMD_sf"/>
</dbReference>
<feature type="transmembrane region" description="Helical" evidence="8">
    <location>
        <begin position="519"/>
        <end position="539"/>
    </location>
</feature>
<feature type="domain" description="Cation efflux protein transmembrane" evidence="9">
    <location>
        <begin position="360"/>
        <end position="576"/>
    </location>
</feature>
<organism evidence="11 12">
    <name type="scientific">Basidiobolus ranarum</name>
    <dbReference type="NCBI Taxonomy" id="34480"/>
    <lineage>
        <taxon>Eukaryota</taxon>
        <taxon>Fungi</taxon>
        <taxon>Fungi incertae sedis</taxon>
        <taxon>Zoopagomycota</taxon>
        <taxon>Entomophthoromycotina</taxon>
        <taxon>Basidiobolomycetes</taxon>
        <taxon>Basidiobolales</taxon>
        <taxon>Basidiobolaceae</taxon>
        <taxon>Basidiobolus</taxon>
    </lineage>
</organism>
<dbReference type="InterPro" id="IPR045316">
    <property type="entry name" value="Msc2-like"/>
</dbReference>
<dbReference type="Gene3D" id="1.20.1510.10">
    <property type="entry name" value="Cation efflux protein transmembrane domain"/>
    <property type="match status" value="1"/>
</dbReference>
<evidence type="ECO:0000256" key="7">
    <source>
        <dbReference type="ARBA" id="ARBA00023136"/>
    </source>
</evidence>
<dbReference type="Pfam" id="PF01545">
    <property type="entry name" value="Cation_efflux"/>
    <property type="match status" value="1"/>
</dbReference>
<evidence type="ECO:0000256" key="5">
    <source>
        <dbReference type="ARBA" id="ARBA00022989"/>
    </source>
</evidence>
<dbReference type="PANTHER" id="PTHR45755">
    <property type="match status" value="1"/>
</dbReference>
<feature type="transmembrane region" description="Helical" evidence="8">
    <location>
        <begin position="256"/>
        <end position="277"/>
    </location>
</feature>
<keyword evidence="7 8" id="KW-0472">Membrane</keyword>
<feature type="transmembrane region" description="Helical" evidence="8">
    <location>
        <begin position="129"/>
        <end position="148"/>
    </location>
</feature>
<dbReference type="SUPFAM" id="SSF161111">
    <property type="entry name" value="Cation efflux protein transmembrane domain-like"/>
    <property type="match status" value="1"/>
</dbReference>
<feature type="transmembrane region" description="Helical" evidence="8">
    <location>
        <begin position="70"/>
        <end position="92"/>
    </location>
</feature>
<feature type="transmembrane region" description="Helical" evidence="8">
    <location>
        <begin position="551"/>
        <end position="568"/>
    </location>
</feature>
<feature type="transmembrane region" description="Helical" evidence="8">
    <location>
        <begin position="461"/>
        <end position="481"/>
    </location>
</feature>
<feature type="transmembrane region" description="Helical" evidence="8">
    <location>
        <begin position="26"/>
        <end position="49"/>
    </location>
</feature>
<keyword evidence="4 8" id="KW-0812">Transmembrane</keyword>
<evidence type="ECO:0000256" key="4">
    <source>
        <dbReference type="ARBA" id="ARBA00022692"/>
    </source>
</evidence>
<evidence type="ECO:0000313" key="11">
    <source>
        <dbReference type="EMBL" id="KAK9765035.1"/>
    </source>
</evidence>
<keyword evidence="6" id="KW-0406">Ion transport</keyword>
<keyword evidence="3" id="KW-0813">Transport</keyword>
<dbReference type="Pfam" id="PF16916">
    <property type="entry name" value="ZT_dimer"/>
    <property type="match status" value="1"/>
</dbReference>
<name>A0ABR2WU53_9FUNG</name>
<dbReference type="InterPro" id="IPR027470">
    <property type="entry name" value="Cation_efflux_CTD"/>
</dbReference>
<keyword evidence="12" id="KW-1185">Reference proteome</keyword>
<dbReference type="EMBL" id="JASJQH010000326">
    <property type="protein sequence ID" value="KAK9765035.1"/>
    <property type="molecule type" value="Genomic_DNA"/>
</dbReference>
<proteinExistence type="inferred from homology"/>
<feature type="transmembrane region" description="Helical" evidence="8">
    <location>
        <begin position="386"/>
        <end position="409"/>
    </location>
</feature>
<evidence type="ECO:0000256" key="1">
    <source>
        <dbReference type="ARBA" id="ARBA00004141"/>
    </source>
</evidence>
<reference evidence="11 12" key="1">
    <citation type="submission" date="2023-04" db="EMBL/GenBank/DDBJ databases">
        <title>Genome of Basidiobolus ranarum AG-B5.</title>
        <authorList>
            <person name="Stajich J.E."/>
            <person name="Carter-House D."/>
            <person name="Gryganskyi A."/>
        </authorList>
    </citation>
    <scope>NUCLEOTIDE SEQUENCE [LARGE SCALE GENOMIC DNA]</scope>
    <source>
        <strain evidence="11 12">AG-B5</strain>
    </source>
</reference>
<evidence type="ECO:0000256" key="6">
    <source>
        <dbReference type="ARBA" id="ARBA00023065"/>
    </source>
</evidence>
<comment type="caution">
    <text evidence="11">The sequence shown here is derived from an EMBL/GenBank/DDBJ whole genome shotgun (WGS) entry which is preliminary data.</text>
</comment>
<protein>
    <submittedName>
        <fullName evidence="11">Uncharacterized protein</fullName>
    </submittedName>
</protein>
<evidence type="ECO:0000259" key="9">
    <source>
        <dbReference type="Pfam" id="PF01545"/>
    </source>
</evidence>
<evidence type="ECO:0000259" key="10">
    <source>
        <dbReference type="Pfam" id="PF16916"/>
    </source>
</evidence>
<keyword evidence="5 8" id="KW-1133">Transmembrane helix</keyword>
<dbReference type="InterPro" id="IPR058533">
    <property type="entry name" value="Cation_efflux_TM"/>
</dbReference>
<evidence type="ECO:0000256" key="3">
    <source>
        <dbReference type="ARBA" id="ARBA00022448"/>
    </source>
</evidence>
<dbReference type="Proteomes" id="UP001479436">
    <property type="component" value="Unassembled WGS sequence"/>
</dbReference>
<feature type="transmembrane region" description="Helical" evidence="8">
    <location>
        <begin position="192"/>
        <end position="212"/>
    </location>
</feature>